<comment type="caution">
    <text evidence="1">The sequence shown here is derived from an EMBL/GenBank/DDBJ whole genome shotgun (WGS) entry which is preliminary data.</text>
</comment>
<dbReference type="OMA" id="HVAFAGH"/>
<sequence>MSSSSSSGGRLLVTGLKHISPRNLIKQFMSSGDSLLPTDTSSRRQNWFDKAQDKYFATSDDPTYDDLPYETALIDRMGVTLSTARWMAPAAFAGNFACQLYGMTTSPNMKEIAEKHHVAFAGHPFAIAAFFSTQQVLHLLYLRRLWSGEHTIQQNEAVNYAPWYSIGNVCIGLWMVGWEFENFSLSNVFVIINSASQLYYLFARAQNLPQTDLTHLVCSTFAGIGVLDMLHNGALAFFPQVVSQPAGWVQALSAVGFAAGVATSKSLSFAASLVFNTVALTLAQSGQWQQVMGGTSVVGAAILAARLLKQ</sequence>
<reference evidence="1 2" key="1">
    <citation type="journal article" date="2011" name="J. Gen. Appl. Microbiol.">
        <title>Draft genome sequencing of the enigmatic basidiomycete Mixia osmundae.</title>
        <authorList>
            <person name="Nishida H."/>
            <person name="Nagatsuka Y."/>
            <person name="Sugiyama J."/>
        </authorList>
    </citation>
    <scope>NUCLEOTIDE SEQUENCE [LARGE SCALE GENOMIC DNA]</scope>
    <source>
        <strain evidence="2">CBS 9802 / IAM 14324 / JCM 22182 / KY 12970</strain>
    </source>
</reference>
<gene>
    <name evidence="1" type="primary">Mo03605</name>
    <name evidence="1" type="ORF">E5Q_03605</name>
</gene>
<organism evidence="1 2">
    <name type="scientific">Mixia osmundae (strain CBS 9802 / IAM 14324 / JCM 22182 / KY 12970)</name>
    <dbReference type="NCBI Taxonomy" id="764103"/>
    <lineage>
        <taxon>Eukaryota</taxon>
        <taxon>Fungi</taxon>
        <taxon>Dikarya</taxon>
        <taxon>Basidiomycota</taxon>
        <taxon>Pucciniomycotina</taxon>
        <taxon>Mixiomycetes</taxon>
        <taxon>Mixiales</taxon>
        <taxon>Mixiaceae</taxon>
        <taxon>Mixia</taxon>
    </lineage>
</organism>
<dbReference type="Proteomes" id="UP000009131">
    <property type="component" value="Unassembled WGS sequence"/>
</dbReference>
<dbReference type="RefSeq" id="XP_014565324.1">
    <property type="nucleotide sequence ID" value="XM_014709838.1"/>
</dbReference>
<accession>G7E271</accession>
<dbReference type="eggNOG" id="ENOG502RVMB">
    <property type="taxonomic scope" value="Eukaryota"/>
</dbReference>
<dbReference type="EMBL" id="BABT02000110">
    <property type="protein sequence ID" value="GAA96931.1"/>
    <property type="molecule type" value="Genomic_DNA"/>
</dbReference>
<name>G7E271_MIXOS</name>
<dbReference type="OrthoDB" id="2332199at2759"/>
<evidence type="ECO:0000313" key="1">
    <source>
        <dbReference type="EMBL" id="GAA96931.1"/>
    </source>
</evidence>
<protein>
    <submittedName>
        <fullName evidence="1">Uncharacterized protein</fullName>
    </submittedName>
</protein>
<keyword evidence="2" id="KW-1185">Reference proteome</keyword>
<reference evidence="1 2" key="2">
    <citation type="journal article" date="2012" name="Open Biol.">
        <title>Characteristics of nucleosomes and linker DNA regions on the genome of the basidiomycete Mixia osmundae revealed by mono- and dinucleosome mapping.</title>
        <authorList>
            <person name="Nishida H."/>
            <person name="Kondo S."/>
            <person name="Matsumoto T."/>
            <person name="Suzuki Y."/>
            <person name="Yoshikawa H."/>
            <person name="Taylor T.D."/>
            <person name="Sugiyama J."/>
        </authorList>
    </citation>
    <scope>NUCLEOTIDE SEQUENCE [LARGE SCALE GENOMIC DNA]</scope>
    <source>
        <strain evidence="2">CBS 9802 / IAM 14324 / JCM 22182 / KY 12970</strain>
    </source>
</reference>
<dbReference type="InParanoid" id="G7E271"/>
<evidence type="ECO:0000313" key="2">
    <source>
        <dbReference type="Proteomes" id="UP000009131"/>
    </source>
</evidence>
<proteinExistence type="predicted"/>
<dbReference type="HOGENOM" id="CLU_078024_0_0_1"/>
<dbReference type="AlphaFoldDB" id="G7E271"/>